<dbReference type="PANTHER" id="PTHR43126:SF2">
    <property type="entry name" value="D-ALANYL-D-ALANINE DIPEPTIDASE"/>
    <property type="match status" value="1"/>
</dbReference>
<evidence type="ECO:0000256" key="10">
    <source>
        <dbReference type="SAM" id="SignalP"/>
    </source>
</evidence>
<feature type="chain" id="PRO_5045107940" description="D-alanyl-D-alanine dipeptidase" evidence="10">
    <location>
        <begin position="24"/>
        <end position="243"/>
    </location>
</feature>
<feature type="binding site" evidence="9">
    <location>
        <position position="151"/>
    </location>
    <ligand>
        <name>Zn(2+)</name>
        <dbReference type="ChEBI" id="CHEBI:29105"/>
        <note>catalytic</note>
    </ligand>
</feature>
<keyword evidence="8" id="KW-0961">Cell wall biogenesis/degradation</keyword>
<keyword evidence="5 9" id="KW-0862">Zinc</keyword>
<evidence type="ECO:0000256" key="4">
    <source>
        <dbReference type="ARBA" id="ARBA00022801"/>
    </source>
</evidence>
<comment type="similarity">
    <text evidence="9">Belongs to the peptidase M15D family.</text>
</comment>
<keyword evidence="12" id="KW-1185">Reference proteome</keyword>
<comment type="cofactor">
    <cofactor evidence="9">
        <name>Zn(2+)</name>
        <dbReference type="ChEBI" id="CHEBI:29105"/>
    </cofactor>
    <text evidence="9">Binds 1 zinc ion per subunit.</text>
</comment>
<evidence type="ECO:0000313" key="11">
    <source>
        <dbReference type="EMBL" id="PWK94132.1"/>
    </source>
</evidence>
<comment type="caution">
    <text evidence="11">The sequence shown here is derived from an EMBL/GenBank/DDBJ whole genome shotgun (WGS) entry which is preliminary data.</text>
</comment>
<keyword evidence="7 9" id="KW-0482">Metalloprotease</keyword>
<evidence type="ECO:0000256" key="9">
    <source>
        <dbReference type="HAMAP-Rule" id="MF_01924"/>
    </source>
</evidence>
<dbReference type="InterPro" id="IPR000755">
    <property type="entry name" value="A_A_dipeptidase"/>
</dbReference>
<keyword evidence="2 9" id="KW-0645">Protease</keyword>
<evidence type="ECO:0000256" key="1">
    <source>
        <dbReference type="ARBA" id="ARBA00001362"/>
    </source>
</evidence>
<feature type="site" description="Transition state stabilizer" evidence="9">
    <location>
        <position position="121"/>
    </location>
</feature>
<dbReference type="RefSeq" id="WP_233244718.1">
    <property type="nucleotide sequence ID" value="NZ_JAXEIU010000037.1"/>
</dbReference>
<feature type="active site" description="Proton donor/acceptor" evidence="9">
    <location>
        <position position="222"/>
    </location>
</feature>
<accession>A0ABX5LMB8</accession>
<sequence>MRFKRFAFAVLLLITLCANFSFAEEIFEPRHPAKPLRFCKAYSQWENFVRSDSSYQEISHFPFVKLDLRYATFENVTGHDLYCGAKRAYLKTMAAKKFRQAIRLLQKEHPGFSFVIFDASRPVYAQAKLRETVAGTPFSDFVSNPKRGSVHNFGYALDLTIADSAGVPLDMGTDFDSFENRAGEKGEAEALQAGTLTTEQIENRKILRQVMKKAGFIPLPSEWWHFNAISSKTIRATGELPPF</sequence>
<protein>
    <recommendedName>
        <fullName evidence="9">D-alanyl-D-alanine dipeptidase</fullName>
        <shortName evidence="9">D-Ala-D-Ala dipeptidase</shortName>
        <ecNumber evidence="9">3.4.13.22</ecNumber>
    </recommendedName>
</protein>
<comment type="catalytic activity">
    <reaction evidence="1 9">
        <text>D-alanyl-D-alanine + H2O = 2 D-alanine</text>
        <dbReference type="Rhea" id="RHEA:20661"/>
        <dbReference type="ChEBI" id="CHEBI:15377"/>
        <dbReference type="ChEBI" id="CHEBI:57416"/>
        <dbReference type="ChEBI" id="CHEBI:57822"/>
        <dbReference type="EC" id="3.4.13.22"/>
    </reaction>
</comment>
<evidence type="ECO:0000256" key="8">
    <source>
        <dbReference type="ARBA" id="ARBA00023316"/>
    </source>
</evidence>
<feature type="signal peptide" evidence="10">
    <location>
        <begin position="1"/>
        <end position="23"/>
    </location>
</feature>
<feature type="binding site" evidence="9">
    <location>
        <position position="158"/>
    </location>
    <ligand>
        <name>Zn(2+)</name>
        <dbReference type="ChEBI" id="CHEBI:29105"/>
        <note>catalytic</note>
    </ligand>
</feature>
<evidence type="ECO:0000256" key="6">
    <source>
        <dbReference type="ARBA" id="ARBA00022997"/>
    </source>
</evidence>
<evidence type="ECO:0000256" key="3">
    <source>
        <dbReference type="ARBA" id="ARBA00022723"/>
    </source>
</evidence>
<gene>
    <name evidence="11" type="ORF">B0H50_12313</name>
</gene>
<keyword evidence="6 9" id="KW-0224">Dipeptidase</keyword>
<keyword evidence="3 9" id="KW-0479">Metal-binding</keyword>
<dbReference type="Proteomes" id="UP000245523">
    <property type="component" value="Unassembled WGS sequence"/>
</dbReference>
<dbReference type="PANTHER" id="PTHR43126">
    <property type="entry name" value="D-ALANYL-D-ALANINE DIPEPTIDASE"/>
    <property type="match status" value="1"/>
</dbReference>
<keyword evidence="4 9" id="KW-0378">Hydrolase</keyword>
<dbReference type="Pfam" id="PF01427">
    <property type="entry name" value="Peptidase_M15"/>
    <property type="match status" value="1"/>
</dbReference>
<evidence type="ECO:0000256" key="7">
    <source>
        <dbReference type="ARBA" id="ARBA00023049"/>
    </source>
</evidence>
<dbReference type="InterPro" id="IPR009045">
    <property type="entry name" value="Zn_M74/Hedgehog-like"/>
</dbReference>
<feature type="binding site" evidence="9">
    <location>
        <position position="225"/>
    </location>
    <ligand>
        <name>Zn(2+)</name>
        <dbReference type="ChEBI" id="CHEBI:29105"/>
        <note>catalytic</note>
    </ligand>
</feature>
<name>A0ABX5LMB8_9BACT</name>
<evidence type="ECO:0000256" key="2">
    <source>
        <dbReference type="ARBA" id="ARBA00022670"/>
    </source>
</evidence>
<organism evidence="11 12">
    <name type="scientific">Hallerella porci</name>
    <dbReference type="NCBI Taxonomy" id="1945871"/>
    <lineage>
        <taxon>Bacteria</taxon>
        <taxon>Pseudomonadati</taxon>
        <taxon>Fibrobacterota</taxon>
        <taxon>Fibrobacteria</taxon>
        <taxon>Fibrobacterales</taxon>
        <taxon>Fibrobacteraceae</taxon>
        <taxon>Hallerella</taxon>
    </lineage>
</organism>
<dbReference type="EMBL" id="QGHD01000023">
    <property type="protein sequence ID" value="PWK94132.1"/>
    <property type="molecule type" value="Genomic_DNA"/>
</dbReference>
<comment type="function">
    <text evidence="9">Catalyzes hydrolysis of the D-alanyl-D-alanine dipeptide.</text>
</comment>
<dbReference type="CDD" id="cd14840">
    <property type="entry name" value="D-Ala-D-Ala_dipeptidase_Aad"/>
    <property type="match status" value="1"/>
</dbReference>
<dbReference type="EC" id="3.4.13.22" evidence="9"/>
<reference evidence="11 12" key="1">
    <citation type="submission" date="2018-05" db="EMBL/GenBank/DDBJ databases">
        <title>Animal gut microbial communities from fecal samples from Wisconsin, USA.</title>
        <authorList>
            <person name="Neumann A."/>
        </authorList>
    </citation>
    <scope>NUCLEOTIDE SEQUENCE [LARGE SCALE GENOMIC DNA]</scope>
    <source>
        <strain evidence="11 12">UWS4</strain>
    </source>
</reference>
<dbReference type="Gene3D" id="3.30.1380.10">
    <property type="match status" value="1"/>
</dbReference>
<keyword evidence="10" id="KW-0732">Signal</keyword>
<evidence type="ECO:0000256" key="5">
    <source>
        <dbReference type="ARBA" id="ARBA00022833"/>
    </source>
</evidence>
<evidence type="ECO:0000313" key="12">
    <source>
        <dbReference type="Proteomes" id="UP000245523"/>
    </source>
</evidence>
<dbReference type="HAMAP" id="MF_01924">
    <property type="entry name" value="A_A_dipeptidase"/>
    <property type="match status" value="1"/>
</dbReference>
<dbReference type="SUPFAM" id="SSF55166">
    <property type="entry name" value="Hedgehog/DD-peptidase"/>
    <property type="match status" value="1"/>
</dbReference>
<proteinExistence type="inferred from homology"/>